<feature type="compositionally biased region" description="Low complexity" evidence="1">
    <location>
        <begin position="297"/>
        <end position="326"/>
    </location>
</feature>
<gene>
    <name evidence="3" type="ORF">ACHAXA_007444</name>
</gene>
<organism evidence="3 4">
    <name type="scientific">Cyclostephanos tholiformis</name>
    <dbReference type="NCBI Taxonomy" id="382380"/>
    <lineage>
        <taxon>Eukaryota</taxon>
        <taxon>Sar</taxon>
        <taxon>Stramenopiles</taxon>
        <taxon>Ochrophyta</taxon>
        <taxon>Bacillariophyta</taxon>
        <taxon>Coscinodiscophyceae</taxon>
        <taxon>Thalassiosirophycidae</taxon>
        <taxon>Stephanodiscales</taxon>
        <taxon>Stephanodiscaceae</taxon>
        <taxon>Cyclostephanos</taxon>
    </lineage>
</organism>
<accession>A0ABD3SD23</accession>
<evidence type="ECO:0000313" key="4">
    <source>
        <dbReference type="Proteomes" id="UP001530377"/>
    </source>
</evidence>
<feature type="compositionally biased region" description="Basic and acidic residues" evidence="1">
    <location>
        <begin position="1"/>
        <end position="11"/>
    </location>
</feature>
<dbReference type="AlphaFoldDB" id="A0ABD3SD23"/>
<feature type="compositionally biased region" description="Low complexity" evidence="1">
    <location>
        <begin position="359"/>
        <end position="371"/>
    </location>
</feature>
<feature type="compositionally biased region" description="Polar residues" evidence="1">
    <location>
        <begin position="327"/>
        <end position="345"/>
    </location>
</feature>
<keyword evidence="2" id="KW-0472">Membrane</keyword>
<keyword evidence="2" id="KW-1133">Transmembrane helix</keyword>
<feature type="transmembrane region" description="Helical" evidence="2">
    <location>
        <begin position="98"/>
        <end position="118"/>
    </location>
</feature>
<feature type="region of interest" description="Disordered" evidence="1">
    <location>
        <begin position="1"/>
        <end position="31"/>
    </location>
</feature>
<name>A0ABD3SD23_9STRA</name>
<proteinExistence type="predicted"/>
<protein>
    <submittedName>
        <fullName evidence="3">Uncharacterized protein</fullName>
    </submittedName>
</protein>
<evidence type="ECO:0000256" key="1">
    <source>
        <dbReference type="SAM" id="MobiDB-lite"/>
    </source>
</evidence>
<feature type="region of interest" description="Disordered" evidence="1">
    <location>
        <begin position="297"/>
        <end position="371"/>
    </location>
</feature>
<keyword evidence="2" id="KW-0812">Transmembrane</keyword>
<comment type="caution">
    <text evidence="3">The sequence shown here is derived from an EMBL/GenBank/DDBJ whole genome shotgun (WGS) entry which is preliminary data.</text>
</comment>
<keyword evidence="4" id="KW-1185">Reference proteome</keyword>
<evidence type="ECO:0000256" key="2">
    <source>
        <dbReference type="SAM" id="Phobius"/>
    </source>
</evidence>
<evidence type="ECO:0000313" key="3">
    <source>
        <dbReference type="EMBL" id="KAL3822437.1"/>
    </source>
</evidence>
<dbReference type="EMBL" id="JALLPB020000066">
    <property type="protein sequence ID" value="KAL3822437.1"/>
    <property type="molecule type" value="Genomic_DNA"/>
</dbReference>
<reference evidence="3 4" key="1">
    <citation type="submission" date="2024-10" db="EMBL/GenBank/DDBJ databases">
        <title>Updated reference genomes for cyclostephanoid diatoms.</title>
        <authorList>
            <person name="Roberts W.R."/>
            <person name="Alverson A.J."/>
        </authorList>
    </citation>
    <scope>NUCLEOTIDE SEQUENCE [LARGE SCALE GENOMIC DNA]</scope>
    <source>
        <strain evidence="3 4">AJA228-03</strain>
    </source>
</reference>
<dbReference type="Proteomes" id="UP001530377">
    <property type="component" value="Unassembled WGS sequence"/>
</dbReference>
<sequence>MDPPVYDHETINDTSRSSPLVRMPYTDNPLPPLYYSDSPPVGPPMAAFDTADPTQQRLRLDDDDGDCGPEGGDESVGIVGTTPTNRFRGIVPDRFRKLMPVVCLLLAVVFGTISYFNFSGEGDGGGVVVGGNEVGDLIINGETGEGFDHYIDNDLNDEEEEDEAVEEKEPETPLPYWTVHWCGSCSWRNFTSCDARKGYIMHRYKLSEIEAMEGLREYCAVGETSAPSSHLSKKPTESPTLSPEMLWWSRHWCGNCTWNNFTSCDSRKNYIIYRYNLKELEAMEGLREFCVVATQSPSVSSQPSSMPSQEPSTSAAPSRQPSSSPTDTQAPSSEPSAHPSVSTMPSGRPSMIPTDTRATTPKPSPSTNSSP</sequence>